<keyword evidence="3" id="KW-1185">Reference proteome</keyword>
<dbReference type="GO" id="GO:0003964">
    <property type="term" value="F:RNA-directed DNA polymerase activity"/>
    <property type="evidence" value="ECO:0007669"/>
    <property type="project" value="UniProtKB-KW"/>
</dbReference>
<keyword evidence="2" id="KW-0548">Nucleotidyltransferase</keyword>
<keyword evidence="2" id="KW-0695">RNA-directed DNA polymerase</keyword>
<evidence type="ECO:0000313" key="2">
    <source>
        <dbReference type="EMBL" id="GFO38531.1"/>
    </source>
</evidence>
<comment type="caution">
    <text evidence="2">The sequence shown here is derived from an EMBL/GenBank/DDBJ whole genome shotgun (WGS) entry which is preliminary data.</text>
</comment>
<feature type="compositionally biased region" description="Polar residues" evidence="1">
    <location>
        <begin position="82"/>
        <end position="91"/>
    </location>
</feature>
<reference evidence="2 3" key="1">
    <citation type="journal article" date="2021" name="Elife">
        <title>Chloroplast acquisition without the gene transfer in kleptoplastic sea slugs, Plakobranchus ocellatus.</title>
        <authorList>
            <person name="Maeda T."/>
            <person name="Takahashi S."/>
            <person name="Yoshida T."/>
            <person name="Shimamura S."/>
            <person name="Takaki Y."/>
            <person name="Nagai Y."/>
            <person name="Toyoda A."/>
            <person name="Suzuki Y."/>
            <person name="Arimoto A."/>
            <person name="Ishii H."/>
            <person name="Satoh N."/>
            <person name="Nishiyama T."/>
            <person name="Hasebe M."/>
            <person name="Maruyama T."/>
            <person name="Minagawa J."/>
            <person name="Obokata J."/>
            <person name="Shigenobu S."/>
        </authorList>
    </citation>
    <scope>NUCLEOTIDE SEQUENCE [LARGE SCALE GENOMIC DNA]</scope>
</reference>
<accession>A0AAV4D2X1</accession>
<gene>
    <name evidence="2" type="ORF">PoB_006503600</name>
</gene>
<protein>
    <submittedName>
        <fullName evidence="2">Reverse transcriptase</fullName>
    </submittedName>
</protein>
<evidence type="ECO:0000313" key="3">
    <source>
        <dbReference type="Proteomes" id="UP000735302"/>
    </source>
</evidence>
<proteinExistence type="predicted"/>
<organism evidence="2 3">
    <name type="scientific">Plakobranchus ocellatus</name>
    <dbReference type="NCBI Taxonomy" id="259542"/>
    <lineage>
        <taxon>Eukaryota</taxon>
        <taxon>Metazoa</taxon>
        <taxon>Spiralia</taxon>
        <taxon>Lophotrochozoa</taxon>
        <taxon>Mollusca</taxon>
        <taxon>Gastropoda</taxon>
        <taxon>Heterobranchia</taxon>
        <taxon>Euthyneura</taxon>
        <taxon>Panpulmonata</taxon>
        <taxon>Sacoglossa</taxon>
        <taxon>Placobranchoidea</taxon>
        <taxon>Plakobranchidae</taxon>
        <taxon>Plakobranchus</taxon>
    </lineage>
</organism>
<name>A0AAV4D2X1_9GAST</name>
<keyword evidence="2" id="KW-0808">Transferase</keyword>
<evidence type="ECO:0000256" key="1">
    <source>
        <dbReference type="SAM" id="MobiDB-lite"/>
    </source>
</evidence>
<dbReference type="AlphaFoldDB" id="A0AAV4D2X1"/>
<feature type="region of interest" description="Disordered" evidence="1">
    <location>
        <begin position="71"/>
        <end position="107"/>
    </location>
</feature>
<dbReference type="EMBL" id="BLXT01007322">
    <property type="protein sequence ID" value="GFO38531.1"/>
    <property type="molecule type" value="Genomic_DNA"/>
</dbReference>
<dbReference type="Proteomes" id="UP000735302">
    <property type="component" value="Unassembled WGS sequence"/>
</dbReference>
<sequence length="189" mass="20726">MSPLKAFMDDTTILCSKENETRRKLVRLDALLKGSRMGFKPKKSRSQSLSMWKSKLDEDIISLLRSNQSRYTKDQPRACQEPRNTPSAQGKHTTEHDLSSCKKAPSQSGYTWQHDRMLQELGTAKGLPAQLKAGALVLNTSEGGTKSLCGGAASLDTQRKSLLDSMTTGKFQPISPNGINILKSSKAQG</sequence>